<proteinExistence type="predicted"/>
<feature type="compositionally biased region" description="Basic residues" evidence="1">
    <location>
        <begin position="1"/>
        <end position="14"/>
    </location>
</feature>
<feature type="region of interest" description="Disordered" evidence="1">
    <location>
        <begin position="157"/>
        <end position="177"/>
    </location>
</feature>
<evidence type="ECO:0000313" key="3">
    <source>
        <dbReference type="Proteomes" id="UP000578449"/>
    </source>
</evidence>
<evidence type="ECO:0000256" key="1">
    <source>
        <dbReference type="SAM" id="MobiDB-lite"/>
    </source>
</evidence>
<gene>
    <name evidence="2" type="ORF">HNP84_002483</name>
</gene>
<reference evidence="2 3" key="1">
    <citation type="submission" date="2020-08" db="EMBL/GenBank/DDBJ databases">
        <title>Genomic Encyclopedia of Type Strains, Phase IV (KMG-IV): sequencing the most valuable type-strain genomes for metagenomic binning, comparative biology and taxonomic classification.</title>
        <authorList>
            <person name="Goeker M."/>
        </authorList>
    </citation>
    <scope>NUCLEOTIDE SEQUENCE [LARGE SCALE GENOMIC DNA]</scope>
    <source>
        <strain evidence="2 3">DSM 45615</strain>
    </source>
</reference>
<organism evidence="2 3">
    <name type="scientific">Thermocatellispora tengchongensis</name>
    <dbReference type="NCBI Taxonomy" id="1073253"/>
    <lineage>
        <taxon>Bacteria</taxon>
        <taxon>Bacillati</taxon>
        <taxon>Actinomycetota</taxon>
        <taxon>Actinomycetes</taxon>
        <taxon>Streptosporangiales</taxon>
        <taxon>Streptosporangiaceae</taxon>
        <taxon>Thermocatellispora</taxon>
    </lineage>
</organism>
<feature type="region of interest" description="Disordered" evidence="1">
    <location>
        <begin position="1"/>
        <end position="26"/>
    </location>
</feature>
<dbReference type="AlphaFoldDB" id="A0A840P044"/>
<protein>
    <submittedName>
        <fullName evidence="2">Uncharacterized protein</fullName>
    </submittedName>
</protein>
<dbReference type="Proteomes" id="UP000578449">
    <property type="component" value="Unassembled WGS sequence"/>
</dbReference>
<name>A0A840P044_9ACTN</name>
<evidence type="ECO:0000313" key="2">
    <source>
        <dbReference type="EMBL" id="MBB5132762.1"/>
    </source>
</evidence>
<dbReference type="RefSeq" id="WP_185049778.1">
    <property type="nucleotide sequence ID" value="NZ_BAABIX010000005.1"/>
</dbReference>
<accession>A0A840P044</accession>
<dbReference type="EMBL" id="JACHGN010000005">
    <property type="protein sequence ID" value="MBB5132762.1"/>
    <property type="molecule type" value="Genomic_DNA"/>
</dbReference>
<comment type="caution">
    <text evidence="2">The sequence shown here is derived from an EMBL/GenBank/DDBJ whole genome shotgun (WGS) entry which is preliminary data.</text>
</comment>
<keyword evidence="3" id="KW-1185">Reference proteome</keyword>
<sequence length="217" mass="24115">MASATKKPRKRRRVTQAMKDRDTASRTAANETLHAYAVACLSDPAELEQFRSIAASIGWKYDPASDDPGYSLQNVALLAAQRRPLTHCGGFDYWLAQGRIVAEGERSLGTFRHIGRKKNEEQAKEEELAKEGWQSTKPRRPRYYMKKGTFDVSQTVPRERCPHCGTAPAGPEDRTTQCPPTCAVFAPRPGSKPPRALAVELMQAQLQDAEDEGEADQ</sequence>